<dbReference type="OrthoDB" id="9766163at2"/>
<organism evidence="3 5">
    <name type="scientific">Megasphaera lornae</name>
    <dbReference type="NCBI Taxonomy" id="1000568"/>
    <lineage>
        <taxon>Bacteria</taxon>
        <taxon>Bacillati</taxon>
        <taxon>Bacillota</taxon>
        <taxon>Negativicutes</taxon>
        <taxon>Veillonellales</taxon>
        <taxon>Veillonellaceae</taxon>
        <taxon>Megasphaera</taxon>
    </lineage>
</organism>
<keyword evidence="1" id="KW-0175">Coiled coil</keyword>
<reference evidence="4 6" key="3">
    <citation type="submission" date="2011-04" db="EMBL/GenBank/DDBJ databases">
        <authorList>
            <person name="Harkins D.M."/>
            <person name="Madupu R."/>
            <person name="Durkin A.S."/>
            <person name="Torralba M."/>
            <person name="Methe B."/>
            <person name="Sutton G.G."/>
            <person name="Nelson K.E."/>
        </authorList>
    </citation>
    <scope>NUCLEOTIDE SEQUENCE [LARGE SCALE GENOMIC DNA]</scope>
    <source>
        <strain evidence="4 6">UPII 199-6</strain>
    </source>
</reference>
<evidence type="ECO:0000256" key="1">
    <source>
        <dbReference type="SAM" id="Coils"/>
    </source>
</evidence>
<dbReference type="Proteomes" id="UP000004018">
    <property type="component" value="Unassembled WGS sequence"/>
</dbReference>
<protein>
    <submittedName>
        <fullName evidence="3">Fibronectin-binding protein A domain protein</fullName>
    </submittedName>
</protein>
<dbReference type="GO" id="GO:0072344">
    <property type="term" value="P:rescue of stalled ribosome"/>
    <property type="evidence" value="ECO:0007669"/>
    <property type="project" value="TreeGrafter"/>
</dbReference>
<dbReference type="Proteomes" id="UP000003242">
    <property type="component" value="Unassembled WGS sequence"/>
</dbReference>
<evidence type="ECO:0000313" key="6">
    <source>
        <dbReference type="Proteomes" id="UP000004018"/>
    </source>
</evidence>
<evidence type="ECO:0000259" key="2">
    <source>
        <dbReference type="Pfam" id="PF05670"/>
    </source>
</evidence>
<dbReference type="EMBL" id="AFIJ01000009">
    <property type="protein sequence ID" value="EGL41627.1"/>
    <property type="molecule type" value="Genomic_DNA"/>
</dbReference>
<sequence>MNIDGITLQCITKELQKELTGGQITKIYQPRARTLYFRIFSATGLHHVIITLDESPRIYIAEKMPPMPDTPSALCMFLRKYYENGRISSLRQLHLDRLLEIDVDILNVSGTLVTRKIHVELMGKYSNVIFTEDGIILEALIKTGHHKTALRTIAPKEPYGFPPNFMRMDPFAFCAEELSAFMTPGEEEELGKWMLQRFNGISTVVLRELSYRTGIDYTRSVDTLSDSERFAWCRAVERFGQELTNITGIYVYTREKKDILFPLALDSLQNLPHRHLTDIQTYLNTYQQQQGSLNGEQEELKKQVGKRIEKQKKKIRRMTAEIKETEKMDLYKLYGDLLMIHAYLPWHHETQITVPDLLSETQEPLSIPLHPAYSLTDNANRYYKKYTKLRRRKEMSQSLYQENETFLHYLYSLEYALETVTDKEEIEEVKAEMRQTRLLSSGRKERSKKESCRQIQSVTVDGMQVYIGHNNRQNDFLTGKKAHPYDLWFHAKNLPGSHVVLACHGQTPTPRQIERTAQIAAYYSKGRNAAKVEVDAALIKHVKKPPHAAPGFVLFTHQQTYRVSPQAPATDDK</sequence>
<reference evidence="3" key="2">
    <citation type="submission" date="2009-12" db="EMBL/GenBank/DDBJ databases">
        <authorList>
            <person name="Madupu R."/>
            <person name="Durkin A.S."/>
            <person name="Torralba M."/>
            <person name="Methe B."/>
            <person name="Sutton G.G."/>
            <person name="Strausberg R.L."/>
            <person name="Nelson K.E."/>
        </authorList>
    </citation>
    <scope>NUCLEOTIDE SEQUENCE</scope>
    <source>
        <strain evidence="3">28L</strain>
    </source>
</reference>
<dbReference type="RefSeq" id="WP_007390743.1">
    <property type="nucleotide sequence ID" value="NZ_ADGP01000021.1"/>
</dbReference>
<dbReference type="InterPro" id="IPR008532">
    <property type="entry name" value="NFACT_RNA-bd"/>
</dbReference>
<name>D3LVK5_9FIRM</name>
<evidence type="ECO:0000313" key="4">
    <source>
        <dbReference type="EMBL" id="EGL41627.1"/>
    </source>
</evidence>
<dbReference type="PANTHER" id="PTHR15239:SF6">
    <property type="entry name" value="RIBOSOME QUALITY CONTROL COMPLEX SUBUNIT NEMF"/>
    <property type="match status" value="1"/>
</dbReference>
<dbReference type="GO" id="GO:0000049">
    <property type="term" value="F:tRNA binding"/>
    <property type="evidence" value="ECO:0007669"/>
    <property type="project" value="TreeGrafter"/>
</dbReference>
<keyword evidence="6" id="KW-1185">Reference proteome</keyword>
<gene>
    <name evidence="3" type="primary">FbpA</name>
    <name evidence="3" type="ORF">HMPREF0889_1007</name>
    <name evidence="4" type="ORF">HMPREF1039_1489</name>
</gene>
<proteinExistence type="predicted"/>
<feature type="domain" description="NFACT RNA-binding" evidence="2">
    <location>
        <begin position="459"/>
        <end position="539"/>
    </location>
</feature>
<reference evidence="5" key="1">
    <citation type="submission" date="2009-12" db="EMBL/GenBank/DDBJ databases">
        <title>Sequence of Clostridiales genomosp. BVAB3 str. UPII9-5.</title>
        <authorList>
            <person name="Madupu R."/>
            <person name="Durkin A.S."/>
            <person name="Torralba M."/>
            <person name="Methe B."/>
            <person name="Sutton G.G."/>
            <person name="Strausberg R.L."/>
            <person name="Nelson K.E."/>
        </authorList>
    </citation>
    <scope>NUCLEOTIDE SEQUENCE [LARGE SCALE GENOMIC DNA]</scope>
    <source>
        <strain evidence="5">28L</strain>
    </source>
</reference>
<comment type="caution">
    <text evidence="3">The sequence shown here is derived from an EMBL/GenBank/DDBJ whole genome shotgun (WGS) entry which is preliminary data.</text>
</comment>
<dbReference type="Gene3D" id="2.30.310.10">
    <property type="entry name" value="ibrinogen binding protein from staphylococcus aureus domain"/>
    <property type="match status" value="1"/>
</dbReference>
<evidence type="ECO:0000313" key="3">
    <source>
        <dbReference type="EMBL" id="EFD93658.1"/>
    </source>
</evidence>
<dbReference type="EMBL" id="ADGP01000021">
    <property type="protein sequence ID" value="EFD93658.1"/>
    <property type="molecule type" value="Genomic_DNA"/>
</dbReference>
<dbReference type="PANTHER" id="PTHR15239">
    <property type="entry name" value="NUCLEAR EXPORT MEDIATOR FACTOR NEMF"/>
    <property type="match status" value="1"/>
</dbReference>
<dbReference type="GO" id="GO:1990112">
    <property type="term" value="C:RQC complex"/>
    <property type="evidence" value="ECO:0007669"/>
    <property type="project" value="TreeGrafter"/>
</dbReference>
<dbReference type="GO" id="GO:0043023">
    <property type="term" value="F:ribosomal large subunit binding"/>
    <property type="evidence" value="ECO:0007669"/>
    <property type="project" value="TreeGrafter"/>
</dbReference>
<accession>D3LVK5</accession>
<evidence type="ECO:0000313" key="5">
    <source>
        <dbReference type="Proteomes" id="UP000003242"/>
    </source>
</evidence>
<dbReference type="Pfam" id="PF05670">
    <property type="entry name" value="NFACT-R_1"/>
    <property type="match status" value="1"/>
</dbReference>
<feature type="coiled-coil region" evidence="1">
    <location>
        <begin position="283"/>
        <end position="328"/>
    </location>
</feature>
<dbReference type="eggNOG" id="COG1293">
    <property type="taxonomic scope" value="Bacteria"/>
</dbReference>
<dbReference type="AlphaFoldDB" id="D3LVK5"/>
<dbReference type="STRING" id="699218.HMPREF0889_1007"/>
<dbReference type="InterPro" id="IPR051608">
    <property type="entry name" value="RQC_Subunit_NEMF"/>
</dbReference>
<dbReference type="Pfam" id="PF05833">
    <property type="entry name" value="NFACT_N"/>
    <property type="match status" value="1"/>
</dbReference>